<evidence type="ECO:0000256" key="3">
    <source>
        <dbReference type="ARBA" id="ARBA00023163"/>
    </source>
</evidence>
<dbReference type="KEGG" id="bpsp:AH67_06450"/>
<dbReference type="PANTHER" id="PTHR30146:SF149">
    <property type="entry name" value="HTH-TYPE TRANSCRIPTIONAL REGULATOR EBGR"/>
    <property type="match status" value="1"/>
</dbReference>
<dbReference type="Proteomes" id="UP000030636">
    <property type="component" value="Chromosome"/>
</dbReference>
<dbReference type="PANTHER" id="PTHR30146">
    <property type="entry name" value="LACI-RELATED TRANSCRIPTIONAL REPRESSOR"/>
    <property type="match status" value="1"/>
</dbReference>
<dbReference type="SMART" id="SM00354">
    <property type="entry name" value="HTH_LACI"/>
    <property type="match status" value="1"/>
</dbReference>
<feature type="domain" description="HTH lacI-type" evidence="4">
    <location>
        <begin position="2"/>
        <end position="57"/>
    </location>
</feature>
<evidence type="ECO:0000256" key="2">
    <source>
        <dbReference type="ARBA" id="ARBA00023125"/>
    </source>
</evidence>
<dbReference type="Pfam" id="PF13377">
    <property type="entry name" value="Peripla_BP_3"/>
    <property type="match status" value="1"/>
</dbReference>
<dbReference type="SUPFAM" id="SSF47413">
    <property type="entry name" value="lambda repressor-like DNA-binding domains"/>
    <property type="match status" value="1"/>
</dbReference>
<keyword evidence="2" id="KW-0238">DNA-binding</keyword>
<dbReference type="AlphaFoldDB" id="A0A0A7ICP6"/>
<organism evidence="5 6">
    <name type="scientific">Bifidobacterium pseudolongum PV8-2</name>
    <dbReference type="NCBI Taxonomy" id="1447715"/>
    <lineage>
        <taxon>Bacteria</taxon>
        <taxon>Bacillati</taxon>
        <taxon>Actinomycetota</taxon>
        <taxon>Actinomycetes</taxon>
        <taxon>Bifidobacteriales</taxon>
        <taxon>Bifidobacteriaceae</taxon>
        <taxon>Bifidobacterium</taxon>
    </lineage>
</organism>
<evidence type="ECO:0000259" key="4">
    <source>
        <dbReference type="PROSITE" id="PS50932"/>
    </source>
</evidence>
<dbReference type="Gene3D" id="3.40.50.2300">
    <property type="match status" value="2"/>
</dbReference>
<dbReference type="Gene3D" id="1.10.260.40">
    <property type="entry name" value="lambda repressor-like DNA-binding domains"/>
    <property type="match status" value="1"/>
</dbReference>
<dbReference type="RefSeq" id="WP_022858008.1">
    <property type="nucleotide sequence ID" value="NZ_CP007457.1"/>
</dbReference>
<evidence type="ECO:0000256" key="1">
    <source>
        <dbReference type="ARBA" id="ARBA00023015"/>
    </source>
</evidence>
<dbReference type="SUPFAM" id="SSF53822">
    <property type="entry name" value="Periplasmic binding protein-like I"/>
    <property type="match status" value="1"/>
</dbReference>
<gene>
    <name evidence="5" type="ORF">AH67_06450</name>
</gene>
<dbReference type="GO" id="GO:0000976">
    <property type="term" value="F:transcription cis-regulatory region binding"/>
    <property type="evidence" value="ECO:0007669"/>
    <property type="project" value="TreeGrafter"/>
</dbReference>
<evidence type="ECO:0000313" key="6">
    <source>
        <dbReference type="Proteomes" id="UP000030636"/>
    </source>
</evidence>
<dbReference type="EMBL" id="CP007457">
    <property type="protein sequence ID" value="AIZ16594.1"/>
    <property type="molecule type" value="Genomic_DNA"/>
</dbReference>
<sequence>MATRKQIAELAGVSQATVSRLLNGDAKLRITAQTRRRIMRAAAQLGYTAFTSRMIAVLNAPPEIDELQDAYFQSLREELRTAAEEQGSTLVFFASIDELIDAADDYDGFIAIGPATFTREQLGQLRRALPYGTFIDTNPAPDWFDSVRPDLSQTMLDALDALQGAGHTRIGFIGGIGAIMGLHNQPEDIRTLAFTDWSRRLHLDNDALIYASGPFTVDNGRALAERILAQHSPDALPDALVVASDPMAVGVLQALAAAGVRVPHDMAVVSVDNLPICQYTAPALSSFDIDRHELVYTALETLTDAIARDRGTRRQILISTKLICRASFQPPQPQ</sequence>
<keyword evidence="1" id="KW-0805">Transcription regulation</keyword>
<dbReference type="InterPro" id="IPR000843">
    <property type="entry name" value="HTH_LacI"/>
</dbReference>
<protein>
    <submittedName>
        <fullName evidence="5">LacI family transcriptional regulator</fullName>
    </submittedName>
</protein>
<name>A0A0A7ICP6_9BIFI</name>
<dbReference type="GO" id="GO:0003700">
    <property type="term" value="F:DNA-binding transcription factor activity"/>
    <property type="evidence" value="ECO:0007669"/>
    <property type="project" value="TreeGrafter"/>
</dbReference>
<proteinExistence type="predicted"/>
<keyword evidence="6" id="KW-1185">Reference proteome</keyword>
<reference evidence="5 6" key="1">
    <citation type="journal article" date="2015" name="Genome Announc.">
        <title>Bifidobacterium pseudolongum Strain PV8-2, Isolated from a Stool Sample of an Anemic Kenyan Infant.</title>
        <authorList>
            <person name="Vazquez-Gutierrez P."/>
            <person name="Lacroix C."/>
            <person name="Chassard C."/>
            <person name="Klumpp J."/>
            <person name="Stevens M.J."/>
            <person name="Jans C."/>
        </authorList>
    </citation>
    <scope>NUCLEOTIDE SEQUENCE [LARGE SCALE GENOMIC DNA]</scope>
    <source>
        <strain evidence="5 6">PV8-2</strain>
    </source>
</reference>
<dbReference type="CDD" id="cd01544">
    <property type="entry name" value="PBP1_GalR"/>
    <property type="match status" value="1"/>
</dbReference>
<dbReference type="InterPro" id="IPR010982">
    <property type="entry name" value="Lambda_DNA-bd_dom_sf"/>
</dbReference>
<dbReference type="Pfam" id="PF00356">
    <property type="entry name" value="LacI"/>
    <property type="match status" value="1"/>
</dbReference>
<dbReference type="STRING" id="1447715.AH67_06450"/>
<keyword evidence="3" id="KW-0804">Transcription</keyword>
<dbReference type="InterPro" id="IPR046335">
    <property type="entry name" value="LacI/GalR-like_sensor"/>
</dbReference>
<dbReference type="OrthoDB" id="37081at2"/>
<dbReference type="HOGENOM" id="CLU_037628_1_0_11"/>
<dbReference type="InterPro" id="IPR028082">
    <property type="entry name" value="Peripla_BP_I"/>
</dbReference>
<dbReference type="CDD" id="cd01392">
    <property type="entry name" value="HTH_LacI"/>
    <property type="match status" value="1"/>
</dbReference>
<evidence type="ECO:0000313" key="5">
    <source>
        <dbReference type="EMBL" id="AIZ16594.1"/>
    </source>
</evidence>
<accession>A0A0A7ICP6</accession>
<dbReference type="PROSITE" id="PS50932">
    <property type="entry name" value="HTH_LACI_2"/>
    <property type="match status" value="1"/>
</dbReference>